<accession>A0AAD7BL05</accession>
<evidence type="ECO:0000259" key="2">
    <source>
        <dbReference type="Pfam" id="PF20153"/>
    </source>
</evidence>
<gene>
    <name evidence="3" type="ORF">FB45DRAFT_923332</name>
</gene>
<keyword evidence="1" id="KW-1133">Transmembrane helix</keyword>
<keyword evidence="1" id="KW-0472">Membrane</keyword>
<dbReference type="Pfam" id="PF20153">
    <property type="entry name" value="DUF6535"/>
    <property type="match status" value="2"/>
</dbReference>
<evidence type="ECO:0000313" key="4">
    <source>
        <dbReference type="Proteomes" id="UP001221142"/>
    </source>
</evidence>
<evidence type="ECO:0000256" key="1">
    <source>
        <dbReference type="SAM" id="Phobius"/>
    </source>
</evidence>
<keyword evidence="1" id="KW-0812">Transmembrane</keyword>
<keyword evidence="4" id="KW-1185">Reference proteome</keyword>
<dbReference type="EMBL" id="JARKIF010000013">
    <property type="protein sequence ID" value="KAJ7624403.1"/>
    <property type="molecule type" value="Genomic_DNA"/>
</dbReference>
<evidence type="ECO:0000313" key="3">
    <source>
        <dbReference type="EMBL" id="KAJ7624403.1"/>
    </source>
</evidence>
<reference evidence="3" key="1">
    <citation type="submission" date="2023-03" db="EMBL/GenBank/DDBJ databases">
        <title>Massive genome expansion in bonnet fungi (Mycena s.s.) driven by repeated elements and novel gene families across ecological guilds.</title>
        <authorList>
            <consortium name="Lawrence Berkeley National Laboratory"/>
            <person name="Harder C.B."/>
            <person name="Miyauchi S."/>
            <person name="Viragh M."/>
            <person name="Kuo A."/>
            <person name="Thoen E."/>
            <person name="Andreopoulos B."/>
            <person name="Lu D."/>
            <person name="Skrede I."/>
            <person name="Drula E."/>
            <person name="Henrissat B."/>
            <person name="Morin E."/>
            <person name="Kohler A."/>
            <person name="Barry K."/>
            <person name="LaButti K."/>
            <person name="Morin E."/>
            <person name="Salamov A."/>
            <person name="Lipzen A."/>
            <person name="Mereny Z."/>
            <person name="Hegedus B."/>
            <person name="Baldrian P."/>
            <person name="Stursova M."/>
            <person name="Weitz H."/>
            <person name="Taylor A."/>
            <person name="Grigoriev I.V."/>
            <person name="Nagy L.G."/>
            <person name="Martin F."/>
            <person name="Kauserud H."/>
        </authorList>
    </citation>
    <scope>NUCLEOTIDE SEQUENCE</scope>
    <source>
        <strain evidence="3">9284</strain>
    </source>
</reference>
<organism evidence="3 4">
    <name type="scientific">Roridomyces roridus</name>
    <dbReference type="NCBI Taxonomy" id="1738132"/>
    <lineage>
        <taxon>Eukaryota</taxon>
        <taxon>Fungi</taxon>
        <taxon>Dikarya</taxon>
        <taxon>Basidiomycota</taxon>
        <taxon>Agaricomycotina</taxon>
        <taxon>Agaricomycetes</taxon>
        <taxon>Agaricomycetidae</taxon>
        <taxon>Agaricales</taxon>
        <taxon>Marasmiineae</taxon>
        <taxon>Mycenaceae</taxon>
        <taxon>Roridomyces</taxon>
    </lineage>
</organism>
<proteinExistence type="predicted"/>
<protein>
    <recommendedName>
        <fullName evidence="2">DUF6535 domain-containing protein</fullName>
    </recommendedName>
</protein>
<feature type="transmembrane region" description="Helical" evidence="1">
    <location>
        <begin position="87"/>
        <end position="110"/>
    </location>
</feature>
<comment type="caution">
    <text evidence="3">The sequence shown here is derived from an EMBL/GenBank/DDBJ whole genome shotgun (WGS) entry which is preliminary data.</text>
</comment>
<feature type="domain" description="DUF6535" evidence="2">
    <location>
        <begin position="84"/>
        <end position="175"/>
    </location>
</feature>
<feature type="transmembrane region" description="Helical" evidence="1">
    <location>
        <begin position="116"/>
        <end position="133"/>
    </location>
</feature>
<dbReference type="AlphaFoldDB" id="A0AAD7BL05"/>
<feature type="transmembrane region" description="Helical" evidence="1">
    <location>
        <begin position="179"/>
        <end position="204"/>
    </location>
</feature>
<name>A0AAD7BL05_9AGAR</name>
<feature type="domain" description="DUF6535" evidence="2">
    <location>
        <begin position="32"/>
        <end position="78"/>
    </location>
</feature>
<sequence length="660" mass="74179">MELVDLYRARLYQAIHGLQSKASNTDKKTTFWNNYNGMATEHDKDFHRRYATDLDMSLIFAGLFSAVDSAFIIQIQPDIKFHGTPPTVLVAQSLLYVSLGSTLLAALLSVLGKQWLMYYAAAGSSGTMAARGLERQRKLDGRQRWKFDSILQLFPLLLQLAVLLFTAALSVYLWKINLILAILVMTFTTFGCLVYLVLLLSAVIDPDSPFQTPPAKWIAKLIPTTGLMKTMKFAGGVPGHFVRFIGRIWARCWPRRPVQPQLPRVRPSSPQPAEGSTISRIIRSLPEPIQWMLYYIHGIFGFFQNILRCVFDTLHVGHLLRFIGQAWTRCWPEKAQLPTFGPADPQPTGGASPIHIIDNGPVIPQVPLTTRIIQRLPMPLRRVLSFVFFRRRRRRSVAVTSSRATHVISSPTQSFPTPGHKPPTPTRFVESFPKASPETSAVSWVLETSTDPSLISSAAEVAVGMQWPLSSKLELALGRLRDTLLGLFEYRTVYQLIDDGPVKTIHLDRIRDGMGDSVIRCGLAYVLLDAVSNPVAALSRTEVTRFACTDYRQFDTPVVANIVRVLTGSNELDFSSNNIMENKWALRAYIAVEPDLLNRPSEINQFLDRTKHIARLDISGFTEYLFCIAAFLNRAVDMRDLLVMDKSMLQEQSSKTSSRP</sequence>
<feature type="transmembrane region" description="Helical" evidence="1">
    <location>
        <begin position="153"/>
        <end position="173"/>
    </location>
</feature>
<dbReference type="InterPro" id="IPR045338">
    <property type="entry name" value="DUF6535"/>
</dbReference>
<dbReference type="Proteomes" id="UP001221142">
    <property type="component" value="Unassembled WGS sequence"/>
</dbReference>
<feature type="transmembrane region" description="Helical" evidence="1">
    <location>
        <begin position="56"/>
        <end position="75"/>
    </location>
</feature>